<dbReference type="Proteomes" id="UP000515934">
    <property type="component" value="Chromosome"/>
</dbReference>
<dbReference type="PROSITE" id="PS51462">
    <property type="entry name" value="NUDIX"/>
    <property type="match status" value="1"/>
</dbReference>
<name>A0A7G9S466_9MICO</name>
<dbReference type="GO" id="GO:0016787">
    <property type="term" value="F:hydrolase activity"/>
    <property type="evidence" value="ECO:0007669"/>
    <property type="project" value="UniProtKB-KW"/>
</dbReference>
<dbReference type="GO" id="GO:0005829">
    <property type="term" value="C:cytosol"/>
    <property type="evidence" value="ECO:0007669"/>
    <property type="project" value="TreeGrafter"/>
</dbReference>
<dbReference type="PANTHER" id="PTHR11839:SF31">
    <property type="entry name" value="ADP-RIBOSE PYROPHOSPHATASE"/>
    <property type="match status" value="1"/>
</dbReference>
<dbReference type="AlphaFoldDB" id="A0A7G9S466"/>
<dbReference type="InterPro" id="IPR015797">
    <property type="entry name" value="NUDIX_hydrolase-like_dom_sf"/>
</dbReference>
<evidence type="ECO:0000313" key="4">
    <source>
        <dbReference type="Proteomes" id="UP000515934"/>
    </source>
</evidence>
<dbReference type="CDD" id="cd24158">
    <property type="entry name" value="NUDIX_ADPRase_Rv1700"/>
    <property type="match status" value="1"/>
</dbReference>
<proteinExistence type="predicted"/>
<dbReference type="PANTHER" id="PTHR11839">
    <property type="entry name" value="UDP/ADP-SUGAR PYROPHOSPHATASE"/>
    <property type="match status" value="1"/>
</dbReference>
<reference evidence="3 4" key="1">
    <citation type="submission" date="2020-08" db="EMBL/GenBank/DDBJ databases">
        <title>Genome sequence of Leucobacter denitrificans KACC 14055T.</title>
        <authorList>
            <person name="Hyun D.-W."/>
            <person name="Bae J.-W."/>
        </authorList>
    </citation>
    <scope>NUCLEOTIDE SEQUENCE [LARGE SCALE GENOMIC DNA]</scope>
    <source>
        <strain evidence="3 4">KACC 14055</strain>
    </source>
</reference>
<evidence type="ECO:0000256" key="1">
    <source>
        <dbReference type="ARBA" id="ARBA00022801"/>
    </source>
</evidence>
<dbReference type="Pfam" id="PF00293">
    <property type="entry name" value="NUDIX"/>
    <property type="match status" value="1"/>
</dbReference>
<dbReference type="GO" id="GO:0019693">
    <property type="term" value="P:ribose phosphate metabolic process"/>
    <property type="evidence" value="ECO:0007669"/>
    <property type="project" value="TreeGrafter"/>
</dbReference>
<keyword evidence="1 3" id="KW-0378">Hydrolase</keyword>
<dbReference type="RefSeq" id="WP_187555111.1">
    <property type="nucleotide sequence ID" value="NZ_CP060716.1"/>
</dbReference>
<evidence type="ECO:0000313" key="3">
    <source>
        <dbReference type="EMBL" id="QNN62641.1"/>
    </source>
</evidence>
<evidence type="ECO:0000259" key="2">
    <source>
        <dbReference type="PROSITE" id="PS51462"/>
    </source>
</evidence>
<dbReference type="GO" id="GO:0006753">
    <property type="term" value="P:nucleoside phosphate metabolic process"/>
    <property type="evidence" value="ECO:0007669"/>
    <property type="project" value="TreeGrafter"/>
</dbReference>
<keyword evidence="4" id="KW-1185">Reference proteome</keyword>
<dbReference type="InterPro" id="IPR000086">
    <property type="entry name" value="NUDIX_hydrolase_dom"/>
</dbReference>
<dbReference type="SUPFAM" id="SSF55811">
    <property type="entry name" value="Nudix"/>
    <property type="match status" value="1"/>
</dbReference>
<protein>
    <submittedName>
        <fullName evidence="3">NUDIX hydrolase</fullName>
    </submittedName>
</protein>
<dbReference type="KEGG" id="ldn:H9L06_10480"/>
<feature type="domain" description="Nudix hydrolase" evidence="2">
    <location>
        <begin position="52"/>
        <end position="185"/>
    </location>
</feature>
<dbReference type="EMBL" id="CP060716">
    <property type="protein sequence ID" value="QNN62641.1"/>
    <property type="molecule type" value="Genomic_DNA"/>
</dbReference>
<sequence length="219" mass="24127">MSGPNPENSDLADAPALDVRVSQSEQLVAGYVWDIRRERFTFGDGELVRDYMDHPGAVAVVALDDEDRILMFRQYRHAIAHRDWEIPAGLMDIPGEGGLLTAQRELAEEADLQADHWALLLDLFSSPGGSSEVIRVFLARGFSEVEHDFVRDGEEQELVPEWVPLDEAVAAVLDGRIANAITVSSVLAASASRASGWATLRDPHAPWVARDTVRGERSK</sequence>
<gene>
    <name evidence="3" type="ORF">H9L06_10480</name>
</gene>
<accession>A0A7G9S466</accession>
<organism evidence="3 4">
    <name type="scientific">Leucobacter denitrificans</name>
    <dbReference type="NCBI Taxonomy" id="683042"/>
    <lineage>
        <taxon>Bacteria</taxon>
        <taxon>Bacillati</taxon>
        <taxon>Actinomycetota</taxon>
        <taxon>Actinomycetes</taxon>
        <taxon>Micrococcales</taxon>
        <taxon>Microbacteriaceae</taxon>
        <taxon>Leucobacter</taxon>
    </lineage>
</organism>
<dbReference type="Gene3D" id="3.90.79.10">
    <property type="entry name" value="Nucleoside Triphosphate Pyrophosphohydrolase"/>
    <property type="match status" value="1"/>
</dbReference>